<dbReference type="InterPro" id="IPR036187">
    <property type="entry name" value="DNA_mismatch_repair_MutS_sf"/>
</dbReference>
<dbReference type="eggNOG" id="COG0249">
    <property type="taxonomic scope" value="Bacteria"/>
</dbReference>
<evidence type="ECO:0000313" key="6">
    <source>
        <dbReference type="EMBL" id="EMS70408.1"/>
    </source>
</evidence>
<dbReference type="GO" id="GO:0006298">
    <property type="term" value="P:mismatch repair"/>
    <property type="evidence" value="ECO:0007669"/>
    <property type="project" value="InterPro"/>
</dbReference>
<evidence type="ECO:0000256" key="2">
    <source>
        <dbReference type="ARBA" id="ARBA00022840"/>
    </source>
</evidence>
<feature type="transmembrane region" description="Helical" evidence="4">
    <location>
        <begin position="6"/>
        <end position="23"/>
    </location>
</feature>
<organism evidence="6 7">
    <name type="scientific">Ruminiclostridium cellobioparum subsp. termitidis CT1112</name>
    <dbReference type="NCBI Taxonomy" id="1195236"/>
    <lineage>
        <taxon>Bacteria</taxon>
        <taxon>Bacillati</taxon>
        <taxon>Bacillota</taxon>
        <taxon>Clostridia</taxon>
        <taxon>Eubacteriales</taxon>
        <taxon>Oscillospiraceae</taxon>
        <taxon>Ruminiclostridium</taxon>
    </lineage>
</organism>
<keyword evidence="3" id="KW-0238">DNA-binding</keyword>
<dbReference type="Gene3D" id="3.40.50.300">
    <property type="entry name" value="P-loop containing nucleotide triphosphate hydrolases"/>
    <property type="match status" value="1"/>
</dbReference>
<protein>
    <submittedName>
        <fullName evidence="6">Mismatch repair ATPase (MutS family)</fullName>
    </submittedName>
</protein>
<gene>
    <name evidence="6" type="ORF">CTER_3769</name>
</gene>
<dbReference type="PANTHER" id="PTHR11361">
    <property type="entry name" value="DNA MISMATCH REPAIR PROTEIN MUTS FAMILY MEMBER"/>
    <property type="match status" value="1"/>
</dbReference>
<comment type="caution">
    <text evidence="6">The sequence shown here is derived from an EMBL/GenBank/DDBJ whole genome shotgun (WGS) entry which is preliminary data.</text>
</comment>
<dbReference type="GO" id="GO:0005524">
    <property type="term" value="F:ATP binding"/>
    <property type="evidence" value="ECO:0007669"/>
    <property type="project" value="UniProtKB-KW"/>
</dbReference>
<accession>S0FPL5</accession>
<keyword evidence="4" id="KW-0812">Transmembrane</keyword>
<dbReference type="SUPFAM" id="SSF52540">
    <property type="entry name" value="P-loop containing nucleoside triphosphate hydrolases"/>
    <property type="match status" value="1"/>
</dbReference>
<evidence type="ECO:0000313" key="7">
    <source>
        <dbReference type="Proteomes" id="UP000014155"/>
    </source>
</evidence>
<dbReference type="InterPro" id="IPR045076">
    <property type="entry name" value="MutS"/>
</dbReference>
<name>S0FPL5_RUMCE</name>
<keyword evidence="4" id="KW-0472">Membrane</keyword>
<dbReference type="PANTHER" id="PTHR11361:SF152">
    <property type="entry name" value="DNA MISMATCH REPAIR PROTEIN"/>
    <property type="match status" value="1"/>
</dbReference>
<feature type="domain" description="DNA mismatch repair proteins mutS family" evidence="5">
    <location>
        <begin position="368"/>
        <end position="553"/>
    </location>
</feature>
<dbReference type="PATRIC" id="fig|1195236.3.peg.3984"/>
<dbReference type="GO" id="GO:0005829">
    <property type="term" value="C:cytosol"/>
    <property type="evidence" value="ECO:0007669"/>
    <property type="project" value="TreeGrafter"/>
</dbReference>
<dbReference type="InterPro" id="IPR000432">
    <property type="entry name" value="DNA_mismatch_repair_MutS_C"/>
</dbReference>
<dbReference type="Proteomes" id="UP000014155">
    <property type="component" value="Unassembled WGS sequence"/>
</dbReference>
<keyword evidence="4" id="KW-1133">Transmembrane helix</keyword>
<dbReference type="InterPro" id="IPR027417">
    <property type="entry name" value="P-loop_NTPase"/>
</dbReference>
<dbReference type="Gene3D" id="1.10.1420.10">
    <property type="match status" value="1"/>
</dbReference>
<dbReference type="GO" id="GO:0140664">
    <property type="term" value="F:ATP-dependent DNA damage sensor activity"/>
    <property type="evidence" value="ECO:0007669"/>
    <property type="project" value="InterPro"/>
</dbReference>
<dbReference type="EMBL" id="AORV01000054">
    <property type="protein sequence ID" value="EMS70408.1"/>
    <property type="molecule type" value="Genomic_DNA"/>
</dbReference>
<dbReference type="AlphaFoldDB" id="S0FPL5"/>
<keyword evidence="7" id="KW-1185">Reference proteome</keyword>
<keyword evidence="1" id="KW-0547">Nucleotide-binding</keyword>
<reference evidence="6 7" key="1">
    <citation type="journal article" date="2013" name="Genome Announc.">
        <title>Draft Genome Sequence of the Cellulolytic, Mesophilic, Anaerobic Bacterium Clostridium termitidis Strain CT1112 (DSM 5398).</title>
        <authorList>
            <person name="Lal S."/>
            <person name="Ramachandran U."/>
            <person name="Zhang X."/>
            <person name="Munir R."/>
            <person name="Sparling R."/>
            <person name="Levin D.B."/>
        </authorList>
    </citation>
    <scope>NUCLEOTIDE SEQUENCE [LARGE SCALE GENOMIC DNA]</scope>
    <source>
        <strain evidence="6 7">CT1112</strain>
    </source>
</reference>
<evidence type="ECO:0000256" key="4">
    <source>
        <dbReference type="SAM" id="Phobius"/>
    </source>
</evidence>
<evidence type="ECO:0000259" key="5">
    <source>
        <dbReference type="SMART" id="SM00534"/>
    </source>
</evidence>
<keyword evidence="2" id="KW-0067">ATP-binding</keyword>
<dbReference type="SMART" id="SM00534">
    <property type="entry name" value="MUTSac"/>
    <property type="match status" value="1"/>
</dbReference>
<dbReference type="RefSeq" id="WP_004628254.1">
    <property type="nucleotide sequence ID" value="NZ_AORV01000054.1"/>
</dbReference>
<evidence type="ECO:0000256" key="1">
    <source>
        <dbReference type="ARBA" id="ARBA00022741"/>
    </source>
</evidence>
<sequence length="567" mass="65229">MMVLYFFLAVIAGYIIFSAYGKVAHDRKCRKNVQSQWGKKPAKECTPNDYISIGSYFNNIKENSEKFYIDDITWNDLDMNRVFSRINNTQTDIGEEYLYKTLRELQYDKEILRNRNDMIEYFRCNDTEREKIQILLFQLGKLRFLNLFEYISGKRKGLGKSGLFYKILSAAFIVTPFAAAVYPPAVVLFFISMALNISMYFKARDQIVGHLQALGYLVNMIGTAKRIVRLPYGQIGSYTEKLKKCTNRIKGISLNTFFFMFYTTENYFFEIIKIFFLGEPIAYHSIFRLIEKYRGELKTIYETLGELESLIAVASYRESLEYYTLPELELCNTINCKNNDQNNNKKFHFTELYHPLIDNPVANSFDTLKSALITGSNASGKSTFLKSAAINAIFAQTICTCLAKEYSSCFFNIYSSMALNDNLEAKESYYIVEIKSLKRILQGINPDIPVLCVIDEVLRGTNTIERIAASSEIVAYISQSNCICLCATHDIELAQILNDRVDNYHFQEFFDQEKIAFDYKIYPGQASTRNAIKLLKILGYDAEMVENAENRAGEFISKGQWGRMGGN</sequence>
<dbReference type="STRING" id="1195236.CTER_3769"/>
<dbReference type="SUPFAM" id="SSF48334">
    <property type="entry name" value="DNA repair protein MutS, domain III"/>
    <property type="match status" value="1"/>
</dbReference>
<proteinExistence type="predicted"/>
<dbReference type="Pfam" id="PF00488">
    <property type="entry name" value="MutS_V"/>
    <property type="match status" value="1"/>
</dbReference>
<evidence type="ECO:0000256" key="3">
    <source>
        <dbReference type="ARBA" id="ARBA00023125"/>
    </source>
</evidence>
<dbReference type="GO" id="GO:0030983">
    <property type="term" value="F:mismatched DNA binding"/>
    <property type="evidence" value="ECO:0007669"/>
    <property type="project" value="InterPro"/>
</dbReference>